<reference evidence="12 13" key="1">
    <citation type="submission" date="2017-12" db="EMBL/GenBank/DDBJ databases">
        <title>Isolation and characterization of estrogens degradatiion strain Microbacterium hominis SJTG1.</title>
        <authorList>
            <person name="Xiong W."/>
            <person name="Yin C."/>
            <person name="Zheng D."/>
            <person name="Liang R."/>
        </authorList>
    </citation>
    <scope>NUCLEOTIDE SEQUENCE [LARGE SCALE GENOMIC DNA]</scope>
    <source>
        <strain evidence="12 13">SJTG1</strain>
    </source>
</reference>
<dbReference type="Pfam" id="PF01475">
    <property type="entry name" value="FUR"/>
    <property type="match status" value="1"/>
</dbReference>
<dbReference type="KEGG" id="mhos:CXR34_13665"/>
<evidence type="ECO:0000313" key="12">
    <source>
        <dbReference type="EMBL" id="AUG30395.1"/>
    </source>
</evidence>
<keyword evidence="5 11" id="KW-0479">Metal-binding</keyword>
<dbReference type="Proteomes" id="UP000233276">
    <property type="component" value="Chromosome"/>
</dbReference>
<feature type="binding site" evidence="11">
    <location>
        <position position="100"/>
    </location>
    <ligand>
        <name>Zn(2+)</name>
        <dbReference type="ChEBI" id="CHEBI:29105"/>
    </ligand>
</feature>
<feature type="binding site" evidence="11">
    <location>
        <position position="103"/>
    </location>
    <ligand>
        <name>Zn(2+)</name>
        <dbReference type="ChEBI" id="CHEBI:29105"/>
    </ligand>
</feature>
<keyword evidence="9" id="KW-0238">DNA-binding</keyword>
<accession>A0A2K9D9X4</accession>
<keyword evidence="8" id="KW-0805">Transcription regulation</keyword>
<sequence>MTEIDTPHGEAAAPAALRAAGLKVTESRTAVYDALRDMPHASADDVFLRIVQRMPRTSRQSVYNALGDFVDAGLVRRIEPAGRPMLFELRVRDNHHHLVCTSCGTVVDVDCAIGAAPCLQPSDAHGFTLTTAEVTYWGLCPSCAAAAGPTPTEGTP</sequence>
<dbReference type="GO" id="GO:0005737">
    <property type="term" value="C:cytoplasm"/>
    <property type="evidence" value="ECO:0007669"/>
    <property type="project" value="UniProtKB-SubCell"/>
</dbReference>
<name>A0A2K9D9X4_9MICO</name>
<dbReference type="Gene3D" id="1.10.10.10">
    <property type="entry name" value="Winged helix-like DNA-binding domain superfamily/Winged helix DNA-binding domain"/>
    <property type="match status" value="1"/>
</dbReference>
<dbReference type="RefSeq" id="WP_101306702.1">
    <property type="nucleotide sequence ID" value="NZ_CP025299.1"/>
</dbReference>
<dbReference type="SUPFAM" id="SSF46785">
    <property type="entry name" value="Winged helix' DNA-binding domain"/>
    <property type="match status" value="1"/>
</dbReference>
<keyword evidence="10" id="KW-0804">Transcription</keyword>
<feature type="binding site" evidence="11">
    <location>
        <position position="143"/>
    </location>
    <ligand>
        <name>Zn(2+)</name>
        <dbReference type="ChEBI" id="CHEBI:29105"/>
    </ligand>
</feature>
<evidence type="ECO:0000313" key="13">
    <source>
        <dbReference type="Proteomes" id="UP000233276"/>
    </source>
</evidence>
<evidence type="ECO:0000256" key="8">
    <source>
        <dbReference type="ARBA" id="ARBA00023015"/>
    </source>
</evidence>
<dbReference type="Gene3D" id="3.30.1490.190">
    <property type="match status" value="1"/>
</dbReference>
<evidence type="ECO:0000256" key="9">
    <source>
        <dbReference type="ARBA" id="ARBA00023125"/>
    </source>
</evidence>
<evidence type="ECO:0000256" key="3">
    <source>
        <dbReference type="ARBA" id="ARBA00022490"/>
    </source>
</evidence>
<organism evidence="12 13">
    <name type="scientific">Microbacterium hominis</name>
    <dbReference type="NCBI Taxonomy" id="162426"/>
    <lineage>
        <taxon>Bacteria</taxon>
        <taxon>Bacillati</taxon>
        <taxon>Actinomycetota</taxon>
        <taxon>Actinomycetes</taxon>
        <taxon>Micrococcales</taxon>
        <taxon>Microbacteriaceae</taxon>
        <taxon>Microbacterium</taxon>
    </lineage>
</organism>
<evidence type="ECO:0000256" key="1">
    <source>
        <dbReference type="ARBA" id="ARBA00004496"/>
    </source>
</evidence>
<comment type="subcellular location">
    <subcellularLocation>
        <location evidence="1">Cytoplasm</location>
    </subcellularLocation>
</comment>
<evidence type="ECO:0000256" key="10">
    <source>
        <dbReference type="ARBA" id="ARBA00023163"/>
    </source>
</evidence>
<evidence type="ECO:0000256" key="7">
    <source>
        <dbReference type="ARBA" id="ARBA00023004"/>
    </source>
</evidence>
<comment type="similarity">
    <text evidence="2">Belongs to the Fur family.</text>
</comment>
<keyword evidence="7" id="KW-0408">Iron</keyword>
<dbReference type="EMBL" id="CP025299">
    <property type="protein sequence ID" value="AUG30395.1"/>
    <property type="molecule type" value="Genomic_DNA"/>
</dbReference>
<evidence type="ECO:0000256" key="4">
    <source>
        <dbReference type="ARBA" id="ARBA00022491"/>
    </source>
</evidence>
<dbReference type="InterPro" id="IPR043135">
    <property type="entry name" value="Fur_C"/>
</dbReference>
<dbReference type="GO" id="GO:0000976">
    <property type="term" value="F:transcription cis-regulatory region binding"/>
    <property type="evidence" value="ECO:0007669"/>
    <property type="project" value="TreeGrafter"/>
</dbReference>
<dbReference type="GO" id="GO:0003700">
    <property type="term" value="F:DNA-binding transcription factor activity"/>
    <property type="evidence" value="ECO:0007669"/>
    <property type="project" value="InterPro"/>
</dbReference>
<keyword evidence="3" id="KW-0963">Cytoplasm</keyword>
<proteinExistence type="inferred from homology"/>
<dbReference type="AlphaFoldDB" id="A0A2K9D9X4"/>
<feature type="binding site" evidence="11">
    <location>
        <position position="140"/>
    </location>
    <ligand>
        <name>Zn(2+)</name>
        <dbReference type="ChEBI" id="CHEBI:29105"/>
    </ligand>
</feature>
<gene>
    <name evidence="12" type="ORF">CXR34_13665</name>
</gene>
<dbReference type="CDD" id="cd07153">
    <property type="entry name" value="Fur_like"/>
    <property type="match status" value="1"/>
</dbReference>
<comment type="cofactor">
    <cofactor evidence="11">
        <name>Zn(2+)</name>
        <dbReference type="ChEBI" id="CHEBI:29105"/>
    </cofactor>
    <text evidence="11">Binds 1 zinc ion per subunit.</text>
</comment>
<evidence type="ECO:0000256" key="11">
    <source>
        <dbReference type="PIRSR" id="PIRSR602481-1"/>
    </source>
</evidence>
<dbReference type="GO" id="GO:1900376">
    <property type="term" value="P:regulation of secondary metabolite biosynthetic process"/>
    <property type="evidence" value="ECO:0007669"/>
    <property type="project" value="TreeGrafter"/>
</dbReference>
<keyword evidence="6 11" id="KW-0862">Zinc</keyword>
<dbReference type="GO" id="GO:0008270">
    <property type="term" value="F:zinc ion binding"/>
    <property type="evidence" value="ECO:0007669"/>
    <property type="project" value="TreeGrafter"/>
</dbReference>
<dbReference type="InterPro" id="IPR002481">
    <property type="entry name" value="FUR"/>
</dbReference>
<evidence type="ECO:0000256" key="2">
    <source>
        <dbReference type="ARBA" id="ARBA00007957"/>
    </source>
</evidence>
<evidence type="ECO:0000256" key="5">
    <source>
        <dbReference type="ARBA" id="ARBA00022723"/>
    </source>
</evidence>
<evidence type="ECO:0000256" key="6">
    <source>
        <dbReference type="ARBA" id="ARBA00022833"/>
    </source>
</evidence>
<protein>
    <submittedName>
        <fullName evidence="12">Transcriptional repressor</fullName>
    </submittedName>
</protein>
<dbReference type="GO" id="GO:0045892">
    <property type="term" value="P:negative regulation of DNA-templated transcription"/>
    <property type="evidence" value="ECO:0007669"/>
    <property type="project" value="TreeGrafter"/>
</dbReference>
<dbReference type="PANTHER" id="PTHR33202:SF18">
    <property type="entry name" value="TRANSCRIPTIONAL REGULATOR FURA"/>
    <property type="match status" value="1"/>
</dbReference>
<dbReference type="InterPro" id="IPR036388">
    <property type="entry name" value="WH-like_DNA-bd_sf"/>
</dbReference>
<dbReference type="PANTHER" id="PTHR33202">
    <property type="entry name" value="ZINC UPTAKE REGULATION PROTEIN"/>
    <property type="match status" value="1"/>
</dbReference>
<keyword evidence="4" id="KW-0678">Repressor</keyword>
<dbReference type="InterPro" id="IPR036390">
    <property type="entry name" value="WH_DNA-bd_sf"/>
</dbReference>